<feature type="non-terminal residue" evidence="1">
    <location>
        <position position="99"/>
    </location>
</feature>
<reference evidence="1 2" key="1">
    <citation type="submission" date="2021-06" db="EMBL/GenBank/DDBJ databases">
        <authorList>
            <person name="Palmer J.M."/>
        </authorList>
    </citation>
    <scope>NUCLEOTIDE SEQUENCE [LARGE SCALE GENOMIC DNA]</scope>
    <source>
        <strain evidence="1 2">GA_2019</strain>
        <tissue evidence="1">Muscle</tissue>
    </source>
</reference>
<protein>
    <submittedName>
        <fullName evidence="1">Uncharacterized protein</fullName>
    </submittedName>
</protein>
<evidence type="ECO:0000313" key="1">
    <source>
        <dbReference type="EMBL" id="MEQ2160801.1"/>
    </source>
</evidence>
<comment type="caution">
    <text evidence="1">The sequence shown here is derived from an EMBL/GenBank/DDBJ whole genome shotgun (WGS) entry which is preliminary data.</text>
</comment>
<accession>A0ABV0MNW2</accession>
<dbReference type="EMBL" id="JAHRIO010010114">
    <property type="protein sequence ID" value="MEQ2160801.1"/>
    <property type="molecule type" value="Genomic_DNA"/>
</dbReference>
<sequence>MIYEDRDYNMSCQLPILSSYFSNKMPHSFSSTVKLMSTHQDECQDLTGSNMYTILPKVLAPTTKSITSGVPVTSMAAGESSLVWRNLTGLTPTFFNTFG</sequence>
<gene>
    <name evidence="1" type="ORF">GOODEAATRI_003133</name>
</gene>
<proteinExistence type="predicted"/>
<keyword evidence="2" id="KW-1185">Reference proteome</keyword>
<name>A0ABV0MNW2_9TELE</name>
<dbReference type="Proteomes" id="UP001476798">
    <property type="component" value="Unassembled WGS sequence"/>
</dbReference>
<organism evidence="1 2">
    <name type="scientific">Goodea atripinnis</name>
    <dbReference type="NCBI Taxonomy" id="208336"/>
    <lineage>
        <taxon>Eukaryota</taxon>
        <taxon>Metazoa</taxon>
        <taxon>Chordata</taxon>
        <taxon>Craniata</taxon>
        <taxon>Vertebrata</taxon>
        <taxon>Euteleostomi</taxon>
        <taxon>Actinopterygii</taxon>
        <taxon>Neopterygii</taxon>
        <taxon>Teleostei</taxon>
        <taxon>Neoteleostei</taxon>
        <taxon>Acanthomorphata</taxon>
        <taxon>Ovalentaria</taxon>
        <taxon>Atherinomorphae</taxon>
        <taxon>Cyprinodontiformes</taxon>
        <taxon>Goodeidae</taxon>
        <taxon>Goodea</taxon>
    </lineage>
</organism>
<evidence type="ECO:0000313" key="2">
    <source>
        <dbReference type="Proteomes" id="UP001476798"/>
    </source>
</evidence>